<dbReference type="Pfam" id="PF13280">
    <property type="entry name" value="WYL"/>
    <property type="match status" value="1"/>
</dbReference>
<dbReference type="InterPro" id="IPR026881">
    <property type="entry name" value="WYL_dom"/>
</dbReference>
<evidence type="ECO:0000313" key="3">
    <source>
        <dbReference type="EMBL" id="MPM26443.1"/>
    </source>
</evidence>
<dbReference type="Pfam" id="PF25583">
    <property type="entry name" value="WCX"/>
    <property type="match status" value="1"/>
</dbReference>
<feature type="domain" description="WYL" evidence="1">
    <location>
        <begin position="123"/>
        <end position="187"/>
    </location>
</feature>
<evidence type="ECO:0000259" key="2">
    <source>
        <dbReference type="Pfam" id="PF25583"/>
    </source>
</evidence>
<evidence type="ECO:0000259" key="1">
    <source>
        <dbReference type="Pfam" id="PF13280"/>
    </source>
</evidence>
<organism evidence="3">
    <name type="scientific">bioreactor metagenome</name>
    <dbReference type="NCBI Taxonomy" id="1076179"/>
    <lineage>
        <taxon>unclassified sequences</taxon>
        <taxon>metagenomes</taxon>
        <taxon>ecological metagenomes</taxon>
    </lineage>
</organism>
<dbReference type="PROSITE" id="PS52050">
    <property type="entry name" value="WYL"/>
    <property type="match status" value="1"/>
</dbReference>
<comment type="caution">
    <text evidence="3">The sequence shown here is derived from an EMBL/GenBank/DDBJ whole genome shotgun (WGS) entry which is preliminary data.</text>
</comment>
<dbReference type="PANTHER" id="PTHR34580:SF9">
    <property type="entry name" value="SLL5097 PROTEIN"/>
    <property type="match status" value="1"/>
</dbReference>
<sequence length="302" mass="35718">MSRRETLQRQVLIVSILRKRPASFSDVSEIFERESELNGYNYNISKRTFQRDCQDILSLYNIEIVYDNSIRAYCIKYDDHSGLSEKMLETFDTLNALKLGNTLSEFIQFDNRRPKGTESLYGLIHSIKNRLVISFTYERFTDSRPFIRRVEPYALKEFKNRWYLIGKDQKNDNIRTYGLDRLEDLEITKQKFLYPEDFNHEQHFRYSFGIIIPDENKPEEIILSFDSIARKYMKSMPLHISQKILLDREDELIVSLNLCVTFDLVVEVLSYGKHVKVIQPQSLIDQVVNSLKSSISRYSDTN</sequence>
<dbReference type="AlphaFoldDB" id="A0A644YIX8"/>
<reference evidence="3" key="1">
    <citation type="submission" date="2019-08" db="EMBL/GenBank/DDBJ databases">
        <authorList>
            <person name="Kucharzyk K."/>
            <person name="Murdoch R.W."/>
            <person name="Higgins S."/>
            <person name="Loffler F."/>
        </authorList>
    </citation>
    <scope>NUCLEOTIDE SEQUENCE</scope>
</reference>
<protein>
    <submittedName>
        <fullName evidence="3">Uncharacterized protein</fullName>
    </submittedName>
</protein>
<proteinExistence type="predicted"/>
<name>A0A644YIX8_9ZZZZ</name>
<accession>A0A644YIX8</accession>
<dbReference type="InterPro" id="IPR057727">
    <property type="entry name" value="WCX_dom"/>
</dbReference>
<feature type="domain" description="WCX" evidence="2">
    <location>
        <begin position="218"/>
        <end position="292"/>
    </location>
</feature>
<dbReference type="EMBL" id="VSSQ01004735">
    <property type="protein sequence ID" value="MPM26443.1"/>
    <property type="molecule type" value="Genomic_DNA"/>
</dbReference>
<dbReference type="PANTHER" id="PTHR34580">
    <property type="match status" value="1"/>
</dbReference>
<dbReference type="InterPro" id="IPR051534">
    <property type="entry name" value="CBASS_pafABC_assoc_protein"/>
</dbReference>
<gene>
    <name evidence="3" type="ORF">SDC9_72945</name>
</gene>